<organism evidence="2 3">
    <name type="scientific">Gonapodya prolifera (strain JEL478)</name>
    <name type="common">Monoblepharis prolifera</name>
    <dbReference type="NCBI Taxonomy" id="1344416"/>
    <lineage>
        <taxon>Eukaryota</taxon>
        <taxon>Fungi</taxon>
        <taxon>Fungi incertae sedis</taxon>
        <taxon>Chytridiomycota</taxon>
        <taxon>Chytridiomycota incertae sedis</taxon>
        <taxon>Monoblepharidomycetes</taxon>
        <taxon>Monoblepharidales</taxon>
        <taxon>Gonapodyaceae</taxon>
        <taxon>Gonapodya</taxon>
    </lineage>
</organism>
<dbReference type="EMBL" id="KQ965850">
    <property type="protein sequence ID" value="KXS09737.1"/>
    <property type="molecule type" value="Genomic_DNA"/>
</dbReference>
<evidence type="ECO:0000313" key="3">
    <source>
        <dbReference type="Proteomes" id="UP000070544"/>
    </source>
</evidence>
<feature type="compositionally biased region" description="Basic and acidic residues" evidence="1">
    <location>
        <begin position="390"/>
        <end position="400"/>
    </location>
</feature>
<name>A0A138ZZ02_GONPJ</name>
<keyword evidence="3" id="KW-1185">Reference proteome</keyword>
<feature type="compositionally biased region" description="Basic and acidic residues" evidence="1">
    <location>
        <begin position="370"/>
        <end position="381"/>
    </location>
</feature>
<dbReference type="Gene3D" id="2.40.70.10">
    <property type="entry name" value="Acid Proteases"/>
    <property type="match status" value="1"/>
</dbReference>
<reference evidence="2 3" key="1">
    <citation type="journal article" date="2015" name="Genome Biol. Evol.">
        <title>Phylogenomic analyses indicate that early fungi evolved digesting cell walls of algal ancestors of land plants.</title>
        <authorList>
            <person name="Chang Y."/>
            <person name="Wang S."/>
            <person name="Sekimoto S."/>
            <person name="Aerts A.L."/>
            <person name="Choi C."/>
            <person name="Clum A."/>
            <person name="LaButti K.M."/>
            <person name="Lindquist E.A."/>
            <person name="Yee Ngan C."/>
            <person name="Ohm R.A."/>
            <person name="Salamov A.A."/>
            <person name="Grigoriev I.V."/>
            <person name="Spatafora J.W."/>
            <person name="Berbee M.L."/>
        </authorList>
    </citation>
    <scope>NUCLEOTIDE SEQUENCE [LARGE SCALE GENOMIC DNA]</scope>
    <source>
        <strain evidence="2 3">JEL478</strain>
    </source>
</reference>
<feature type="region of interest" description="Disordered" evidence="1">
    <location>
        <begin position="339"/>
        <end position="415"/>
    </location>
</feature>
<dbReference type="CDD" id="cd00303">
    <property type="entry name" value="retropepsin_like"/>
    <property type="match status" value="1"/>
</dbReference>
<feature type="compositionally biased region" description="Polar residues" evidence="1">
    <location>
        <begin position="28"/>
        <end position="42"/>
    </location>
</feature>
<feature type="compositionally biased region" description="Low complexity" evidence="1">
    <location>
        <begin position="1"/>
        <end position="18"/>
    </location>
</feature>
<feature type="region of interest" description="Disordered" evidence="1">
    <location>
        <begin position="675"/>
        <end position="733"/>
    </location>
</feature>
<evidence type="ECO:0000256" key="1">
    <source>
        <dbReference type="SAM" id="MobiDB-lite"/>
    </source>
</evidence>
<dbReference type="Proteomes" id="UP000070544">
    <property type="component" value="Unassembled WGS sequence"/>
</dbReference>
<sequence length="1069" mass="116697">MSNNGGPADASSDSSSPVTPSPVANPPKSSTLSTSCKATPASSPRRESASNLPHANARGKKKAWSVSDLASRVDTMDIDPRTPPAAQSRVDGPAPAPPESVVHPVTASDGFLDDVSTNSDEAPNIRFENHRTEKLDPSNVLGSAKRIIMNAKAEGANQAAIKRVLIKMVTREDLLGWLTTMDPTLCLRPLNLYPNTPQWPLPPRTARQMFQFIIAVYASPHYINRMRHRAMAGYWNVNKSGQAVSAETFARDCLTDARDFYTHLDAASLHLARPDSALINSTAINRFRNALTPEQWIQVEDRAQQHGFDFIENIKQLIVHHPRCCFNAARVHVIDADAPPASPLKRAAPTDEGGCQNGKRFKSNGNPNNRKQEHCPQDRDQSPPCGNRSRSRDYDNRGRGETASTAATRRLGSRHLRRTMGIATVRMTATTGVVVALTIGVTTRTGDSLGTVHSAGAPQVETLTEEKLPSHPAHANGANVQVESRQLLNGVVADCSRAMLTHATQWHRGKPRWYKEHPESRSMLTAVLCTSAGLPHGVSVTLRGPRPLGWWGTYGPYGDLACFSPLLRAFRAPAFVSCTAFKSNGIPSVALSPSPTVEADPCLSSGSSSTQGVEPSTYPGMFGDVASLQPNPPSEQPRARLVVPSMSGGVTEPQGDREPLQVSDLDYLLVHYKKHPPKKRTQSGSAGEDGTEPPSKRLPNPDPTPQQRRNRACRNEYRKRPAMPRTQPEPLEMNIEVSESDKPVVIENTDYGADPDLYVDHVACKVQVHLAGLPDLDGAIVEGLPDTGANVECMSYDTYRRFVHGNPEYPRMMTNKRLNITIGNSSTMQPMGRVIMPVDINGFGHSTVTFNIIDGLPYNVILGTGYLRRSGALLDMRKMTIRFPLCKNAQIRYNQYSPPISLAAVRRTARTTAETFTMVTTKLLTLPPGLGTLAVVTPLEHRVCTKLEGEDICIVANPILTARDNLSVPNSFCRVKDGVVAVGIENWSDQTVIVPKGTRIARCTRIDNTEYETFVLKAKPEDAEPILGFDRRGILMTAIANPTLGTARNDIEGLDLTNTILTDEQIGRL</sequence>
<protein>
    <submittedName>
        <fullName evidence="2">Uncharacterized protein</fullName>
    </submittedName>
</protein>
<feature type="region of interest" description="Disordered" evidence="1">
    <location>
        <begin position="594"/>
        <end position="639"/>
    </location>
</feature>
<gene>
    <name evidence="2" type="ORF">M427DRAFT_38379</name>
</gene>
<feature type="region of interest" description="Disordered" evidence="1">
    <location>
        <begin position="1"/>
        <end position="122"/>
    </location>
</feature>
<accession>A0A138ZZ02</accession>
<evidence type="ECO:0000313" key="2">
    <source>
        <dbReference type="EMBL" id="KXS09737.1"/>
    </source>
</evidence>
<feature type="compositionally biased region" description="Polar residues" evidence="1">
    <location>
        <begin position="604"/>
        <end position="614"/>
    </location>
</feature>
<dbReference type="AlphaFoldDB" id="A0A138ZZ02"/>
<proteinExistence type="predicted"/>
<dbReference type="InterPro" id="IPR021109">
    <property type="entry name" value="Peptidase_aspartic_dom_sf"/>
</dbReference>